<name>A0A8D9EY54_9HEMI</name>
<organism evidence="2">
    <name type="scientific">Cacopsylla melanoneura</name>
    <dbReference type="NCBI Taxonomy" id="428564"/>
    <lineage>
        <taxon>Eukaryota</taxon>
        <taxon>Metazoa</taxon>
        <taxon>Ecdysozoa</taxon>
        <taxon>Arthropoda</taxon>
        <taxon>Hexapoda</taxon>
        <taxon>Insecta</taxon>
        <taxon>Pterygota</taxon>
        <taxon>Neoptera</taxon>
        <taxon>Paraneoptera</taxon>
        <taxon>Hemiptera</taxon>
        <taxon>Sternorrhyncha</taxon>
        <taxon>Psylloidea</taxon>
        <taxon>Psyllidae</taxon>
        <taxon>Psyllinae</taxon>
        <taxon>Cacopsylla</taxon>
    </lineage>
</organism>
<protein>
    <submittedName>
        <fullName evidence="2">Uncharacterized protein</fullName>
    </submittedName>
</protein>
<keyword evidence="1" id="KW-0732">Signal</keyword>
<evidence type="ECO:0000313" key="2">
    <source>
        <dbReference type="EMBL" id="CAG6770698.1"/>
    </source>
</evidence>
<reference evidence="2" key="1">
    <citation type="submission" date="2021-05" db="EMBL/GenBank/DDBJ databases">
        <authorList>
            <person name="Alioto T."/>
            <person name="Alioto T."/>
            <person name="Gomez Garrido J."/>
        </authorList>
    </citation>
    <scope>NUCLEOTIDE SEQUENCE</scope>
</reference>
<feature type="signal peptide" evidence="1">
    <location>
        <begin position="1"/>
        <end position="21"/>
    </location>
</feature>
<feature type="chain" id="PRO_5036263005" evidence="1">
    <location>
        <begin position="22"/>
        <end position="256"/>
    </location>
</feature>
<dbReference type="EMBL" id="HBUF01582551">
    <property type="protein sequence ID" value="CAG6770698.1"/>
    <property type="molecule type" value="Transcribed_RNA"/>
</dbReference>
<sequence>MWRHVAGIVLCLAVLPHEIFSKPFFWKVRLIYSTLDPEPSWPKEMLEWNAEQRQWRKDVSAGKITGFHNEGFYTTSVSEHQWHLKCREEYVQECTDRAVYNDRMMVYVKDVFLQPLNILGHMSERYKNLVRLAKDWLMAHVFLRDPKAVKSMLNLVETRKFYNERDKEYIRERWVDLWSDIKIYKTMMTRINNAYLKFHYPDGYIRTHINNWLGIKNELLEKAQKERTTIKTKPTTTIIRDEEWLYHYKPEAYEQL</sequence>
<dbReference type="AlphaFoldDB" id="A0A8D9EY54"/>
<evidence type="ECO:0000256" key="1">
    <source>
        <dbReference type="SAM" id="SignalP"/>
    </source>
</evidence>
<proteinExistence type="predicted"/>
<dbReference type="EMBL" id="HBUF01582550">
    <property type="protein sequence ID" value="CAG6770696.1"/>
    <property type="molecule type" value="Transcribed_RNA"/>
</dbReference>
<accession>A0A8D9EY54</accession>